<evidence type="ECO:0000313" key="2">
    <source>
        <dbReference type="EMBL" id="SVA24440.1"/>
    </source>
</evidence>
<dbReference type="Gene3D" id="3.90.850.10">
    <property type="entry name" value="Fumarylacetoacetase-like, C-terminal domain"/>
    <property type="match status" value="1"/>
</dbReference>
<dbReference type="GO" id="GO:0003824">
    <property type="term" value="F:catalytic activity"/>
    <property type="evidence" value="ECO:0007669"/>
    <property type="project" value="InterPro"/>
</dbReference>
<dbReference type="SUPFAM" id="SSF56529">
    <property type="entry name" value="FAH"/>
    <property type="match status" value="1"/>
</dbReference>
<reference evidence="2" key="1">
    <citation type="submission" date="2018-05" db="EMBL/GenBank/DDBJ databases">
        <authorList>
            <person name="Lanie J.A."/>
            <person name="Ng W.-L."/>
            <person name="Kazmierczak K.M."/>
            <person name="Andrzejewski T.M."/>
            <person name="Davidsen T.M."/>
            <person name="Wayne K.J."/>
            <person name="Tettelin H."/>
            <person name="Glass J.I."/>
            <person name="Rusch D."/>
            <person name="Podicherti R."/>
            <person name="Tsui H.-C.T."/>
            <person name="Winkler M.E."/>
        </authorList>
    </citation>
    <scope>NUCLEOTIDE SEQUENCE</scope>
</reference>
<protein>
    <recommendedName>
        <fullName evidence="1">Fumarylacetoacetase-like C-terminal domain-containing protein</fullName>
    </recommendedName>
</protein>
<dbReference type="InterPro" id="IPR036663">
    <property type="entry name" value="Fumarylacetoacetase_C_sf"/>
</dbReference>
<sequence>MKFVTYNLDGSTQPRFGFKKDDYIIDVVRAAIWVSNNNGDPSFLEIPSSLKRALMNWNTHFAKLRELSTSLPEINIQSHSGGGKPIAAIEKNVQLLSPVPNPQSFRDFYAFEEHVKAARKLRGLDMHPDWFRLAIFYFSNPAALYGHGQDVPYPGGTQELDFELEFAVIIANGGSDIKKEDADAYIGGYTVCNDWSARDLQREEMAMNLGPAKGKDFASSFGPYMVTPDELEGAWDNNGELNLRMTCHVNDKLISDGNTNDLYHPFTTMIERASMNAKLLPGDYLGSGTVGTGCILELRPEKTGGWIQKGDVVRMEVERLGVLENKIV</sequence>
<feature type="domain" description="Fumarylacetoacetase-like C-terminal" evidence="1">
    <location>
        <begin position="105"/>
        <end position="328"/>
    </location>
</feature>
<dbReference type="EMBL" id="UINC01005931">
    <property type="protein sequence ID" value="SVA24440.1"/>
    <property type="molecule type" value="Genomic_DNA"/>
</dbReference>
<organism evidence="2">
    <name type="scientific">marine metagenome</name>
    <dbReference type="NCBI Taxonomy" id="408172"/>
    <lineage>
        <taxon>unclassified sequences</taxon>
        <taxon>metagenomes</taxon>
        <taxon>ecological metagenomes</taxon>
    </lineage>
</organism>
<accession>A0A381U887</accession>
<dbReference type="Pfam" id="PF01557">
    <property type="entry name" value="FAA_hydrolase"/>
    <property type="match status" value="1"/>
</dbReference>
<proteinExistence type="predicted"/>
<dbReference type="InterPro" id="IPR011234">
    <property type="entry name" value="Fumarylacetoacetase-like_C"/>
</dbReference>
<name>A0A381U887_9ZZZZ</name>
<dbReference type="PANTHER" id="PTHR43211">
    <property type="entry name" value="FUMARYLACETOACETATE HYDROLASE"/>
    <property type="match status" value="1"/>
</dbReference>
<dbReference type="PANTHER" id="PTHR43211:SF1">
    <property type="entry name" value="BLL6422 PROTEIN"/>
    <property type="match status" value="1"/>
</dbReference>
<gene>
    <name evidence="2" type="ORF">METZ01_LOCUS77294</name>
</gene>
<dbReference type="AlphaFoldDB" id="A0A381U887"/>
<evidence type="ECO:0000259" key="1">
    <source>
        <dbReference type="Pfam" id="PF01557"/>
    </source>
</evidence>